<dbReference type="AlphaFoldDB" id="A0A151AMR3"/>
<comment type="caution">
    <text evidence="1">The sequence shown here is derived from an EMBL/GenBank/DDBJ whole genome shotgun (WGS) entry which is preliminary data.</text>
</comment>
<organism evidence="1 2">
    <name type="scientific">Clostridium colicanis DSM 13634</name>
    <dbReference type="NCBI Taxonomy" id="1121305"/>
    <lineage>
        <taxon>Bacteria</taxon>
        <taxon>Bacillati</taxon>
        <taxon>Bacillota</taxon>
        <taxon>Clostridia</taxon>
        <taxon>Eubacteriales</taxon>
        <taxon>Clostridiaceae</taxon>
        <taxon>Clostridium</taxon>
    </lineage>
</organism>
<accession>A0A151AMR3</accession>
<name>A0A151AMR3_9CLOT</name>
<dbReference type="PATRIC" id="fig|1121305.3.peg.1370"/>
<sequence>MKIEFFYKCKDGRVIGKETESKKKIEEEIEDIKNYAKMEEEKKNCDECLIDLDD</sequence>
<evidence type="ECO:0000313" key="1">
    <source>
        <dbReference type="EMBL" id="KYH28926.1"/>
    </source>
</evidence>
<gene>
    <name evidence="1" type="ORF">CLCOL_13660</name>
</gene>
<dbReference type="EMBL" id="LTBB01000006">
    <property type="protein sequence ID" value="KYH28926.1"/>
    <property type="molecule type" value="Genomic_DNA"/>
</dbReference>
<evidence type="ECO:0000313" key="2">
    <source>
        <dbReference type="Proteomes" id="UP000075374"/>
    </source>
</evidence>
<dbReference type="RefSeq" id="WP_165815357.1">
    <property type="nucleotide sequence ID" value="NZ_LTBB01000006.1"/>
</dbReference>
<keyword evidence="2" id="KW-1185">Reference proteome</keyword>
<reference evidence="1 2" key="1">
    <citation type="submission" date="2016-02" db="EMBL/GenBank/DDBJ databases">
        <title>Genome sequence of Clostridium colicanis DSM 13634.</title>
        <authorList>
            <person name="Poehlein A."/>
            <person name="Daniel R."/>
        </authorList>
    </citation>
    <scope>NUCLEOTIDE SEQUENCE [LARGE SCALE GENOMIC DNA]</scope>
    <source>
        <strain evidence="1 2">DSM 13634</strain>
    </source>
</reference>
<proteinExistence type="predicted"/>
<protein>
    <submittedName>
        <fullName evidence="1">Uncharacterized protein</fullName>
    </submittedName>
</protein>
<dbReference type="Proteomes" id="UP000075374">
    <property type="component" value="Unassembled WGS sequence"/>
</dbReference>
<dbReference type="STRING" id="1121305.CLCOL_13660"/>